<dbReference type="KEGG" id="slom:PXH66_13145"/>
<dbReference type="PANTHER" id="PTHR31321:SF57">
    <property type="entry name" value="PECTINESTERASE 53-RELATED"/>
    <property type="match status" value="1"/>
</dbReference>
<dbReference type="RefSeq" id="WP_330928629.1">
    <property type="nucleotide sequence ID" value="NZ_CP119075.1"/>
</dbReference>
<protein>
    <submittedName>
        <fullName evidence="7">Pectate lyase</fullName>
        <ecNumber evidence="7">4.2.2.2</ecNumber>
    </submittedName>
</protein>
<evidence type="ECO:0000256" key="4">
    <source>
        <dbReference type="SAM" id="SignalP"/>
    </source>
</evidence>
<dbReference type="PANTHER" id="PTHR31321">
    <property type="entry name" value="ACYL-COA THIOESTER HYDROLASE YBHC-RELATED"/>
    <property type="match status" value="1"/>
</dbReference>
<dbReference type="InterPro" id="IPR011050">
    <property type="entry name" value="Pectin_lyase_fold/virulence"/>
</dbReference>
<dbReference type="InterPro" id="IPR013830">
    <property type="entry name" value="SGNH_hydro"/>
</dbReference>
<proteinExistence type="inferred from homology"/>
<dbReference type="SUPFAM" id="SSF52266">
    <property type="entry name" value="SGNH hydrolase"/>
    <property type="match status" value="1"/>
</dbReference>
<dbReference type="InterPro" id="IPR000070">
    <property type="entry name" value="Pectinesterase_cat"/>
</dbReference>
<dbReference type="GO" id="GO:0042545">
    <property type="term" value="P:cell wall modification"/>
    <property type="evidence" value="ECO:0007669"/>
    <property type="project" value="InterPro"/>
</dbReference>
<keyword evidence="3" id="KW-0063">Aspartyl esterase</keyword>
<reference evidence="7" key="1">
    <citation type="submission" date="2023-03" db="EMBL/GenBank/DDBJ databases">
        <title>Lomoglobus Profundus gen. nov., sp. nov., a novel member of the phylum Verrucomicrobia, isolated from deep-marine sediment of South China Sea.</title>
        <authorList>
            <person name="Ahmad T."/>
            <person name="Ishaq S.E."/>
            <person name="Wang F."/>
        </authorList>
    </citation>
    <scope>NUCLEOTIDE SEQUENCE</scope>
    <source>
        <strain evidence="7">LMO-M01</strain>
    </source>
</reference>
<dbReference type="Pfam" id="PF13472">
    <property type="entry name" value="Lipase_GDSL_2"/>
    <property type="match status" value="1"/>
</dbReference>
<dbReference type="Pfam" id="PF01095">
    <property type="entry name" value="Pectinesterase"/>
    <property type="match status" value="1"/>
</dbReference>
<dbReference type="InterPro" id="IPR012669">
    <property type="entry name" value="Pectate_lyase"/>
</dbReference>
<accession>A0AAE9ZZB2</accession>
<feature type="chain" id="PRO_5041908451" evidence="4">
    <location>
        <begin position="20"/>
        <end position="879"/>
    </location>
</feature>
<evidence type="ECO:0000259" key="5">
    <source>
        <dbReference type="Pfam" id="PF01095"/>
    </source>
</evidence>
<evidence type="ECO:0000313" key="8">
    <source>
        <dbReference type="Proteomes" id="UP001218638"/>
    </source>
</evidence>
<dbReference type="SUPFAM" id="SSF81853">
    <property type="entry name" value="Family 10 polysaccharide lyase"/>
    <property type="match status" value="1"/>
</dbReference>
<dbReference type="Pfam" id="PF09492">
    <property type="entry name" value="Pec_lyase"/>
    <property type="match status" value="1"/>
</dbReference>
<dbReference type="EC" id="4.2.2.2" evidence="7"/>
<comment type="similarity">
    <text evidence="1">Belongs to the pectinesterase family.</text>
</comment>
<dbReference type="GO" id="GO:0009279">
    <property type="term" value="C:cell outer membrane"/>
    <property type="evidence" value="ECO:0007669"/>
    <property type="project" value="TreeGrafter"/>
</dbReference>
<gene>
    <name evidence="7" type="primary">pelA</name>
    <name evidence="7" type="ORF">PXH66_13145</name>
</gene>
<dbReference type="GO" id="GO:0030599">
    <property type="term" value="F:pectinesterase activity"/>
    <property type="evidence" value="ECO:0007669"/>
    <property type="project" value="InterPro"/>
</dbReference>
<keyword evidence="4" id="KW-0732">Signal</keyword>
<dbReference type="NCBIfam" id="TIGR02474">
    <property type="entry name" value="pec_lyase"/>
    <property type="match status" value="1"/>
</dbReference>
<dbReference type="Gene3D" id="2.160.20.10">
    <property type="entry name" value="Single-stranded right-handed beta-helix, Pectin lyase-like"/>
    <property type="match status" value="1"/>
</dbReference>
<dbReference type="InterPro" id="IPR037459">
    <property type="entry name" value="RhgT-like"/>
</dbReference>
<dbReference type="InterPro" id="IPR036514">
    <property type="entry name" value="SGNH_hydro_sf"/>
</dbReference>
<feature type="domain" description="Pectinesterase catalytic" evidence="5">
    <location>
        <begin position="577"/>
        <end position="865"/>
    </location>
</feature>
<keyword evidence="2" id="KW-0378">Hydrolase</keyword>
<dbReference type="Proteomes" id="UP001218638">
    <property type="component" value="Chromosome"/>
</dbReference>
<dbReference type="AlphaFoldDB" id="A0AAE9ZZB2"/>
<evidence type="ECO:0000256" key="2">
    <source>
        <dbReference type="ARBA" id="ARBA00022801"/>
    </source>
</evidence>
<sequence length="879" mass="97089">MKTLRWCFLSLGWVMALSAAPSWRTILDQPDDWYATDEARAIAGTVIQYQTESGGWPKNIDMTAPLSAEFLASTGSGRAPTIDNGATTTQLRLLARVAAAIDDETLREAVRRGLRYLLDAQYENGGWPQFYPLRSGYYTHITYNDDAMIDVLEVVRDAAAGEGEWADVAFPSMSAELQRAVERGVACLLATQVRVDGQLTAWCAQHDAKTLAPAPARTFEPVSLSGAESAGIVRFLMSVENPTPPIEAAIEAAVRWFERVAIPGHRVERPRDAGGKAVDQILVADAAADVWARFYEIGTNRPIFAGRDAVVRYDLAEVELERRLGYGYYRTEPASLLLKDYPAWRRRVALASDDSVLFLAGDSTVADKPRAANPERGWGQLLREFALPGLRVDNRAVNGRSTKSFIDEGRWDALVADLDAGDWVLIQFGHNDEKSQDPTRYADPGGAYRDNLIRMVQDVRARGATPLLATSVARRKWDGDRMVPTHGEYPAAVRAVAELADVPLLDMEALTTAFETARGIEGSKDLHLWFGAGEHPVLRDGKADDTHYSFEGARAVARLAVTEMQRLGLPLARQFADTVVALDDRGDYTSIERAVYGAQQQRAEPSKEIRWTILVKPGIYRERVYVQRERGNIALVGTDPQTTTLVEGIHANMPGHDGKPIGTFRTPTLQVDGDGFIVENLTIANDAGPVGQALAIRVDGDRVVFRHCRFLGWQDTILVNRGRHYFADSYIEGHVDFIFGGATAVFDRCHIHCVGKGYITAASTPMDHPHGLVFLDGRITGEPDVKTFLGRPWRAHGQTSFVRTQMSEVVRTEGWDNWRNPDREKTARYAEFGSTGEGGATEDRVTWARQLTAEEAATLTPTSILVGEDGWEIPLPISR</sequence>
<keyword evidence="7" id="KW-0456">Lyase</keyword>
<dbReference type="Gene3D" id="1.50.10.20">
    <property type="match status" value="1"/>
</dbReference>
<evidence type="ECO:0000256" key="3">
    <source>
        <dbReference type="ARBA" id="ARBA00023085"/>
    </source>
</evidence>
<evidence type="ECO:0000313" key="7">
    <source>
        <dbReference type="EMBL" id="WED63277.1"/>
    </source>
</evidence>
<feature type="domain" description="SGNH hydrolase-type esterase" evidence="6">
    <location>
        <begin position="361"/>
        <end position="527"/>
    </location>
</feature>
<name>A0AAE9ZZB2_9BACT</name>
<dbReference type="CDD" id="cd01821">
    <property type="entry name" value="Rhamnogalacturan_acetylesterase_like"/>
    <property type="match status" value="1"/>
</dbReference>
<dbReference type="EMBL" id="CP119075">
    <property type="protein sequence ID" value="WED63277.1"/>
    <property type="molecule type" value="Genomic_DNA"/>
</dbReference>
<organism evidence="7 8">
    <name type="scientific">Synoicihabitans lomoniglobus</name>
    <dbReference type="NCBI Taxonomy" id="2909285"/>
    <lineage>
        <taxon>Bacteria</taxon>
        <taxon>Pseudomonadati</taxon>
        <taxon>Verrucomicrobiota</taxon>
        <taxon>Opitutia</taxon>
        <taxon>Opitutales</taxon>
        <taxon>Opitutaceae</taxon>
        <taxon>Synoicihabitans</taxon>
    </lineage>
</organism>
<evidence type="ECO:0000256" key="1">
    <source>
        <dbReference type="ARBA" id="ARBA00008891"/>
    </source>
</evidence>
<feature type="signal peptide" evidence="4">
    <location>
        <begin position="1"/>
        <end position="19"/>
    </location>
</feature>
<dbReference type="Gene3D" id="3.40.50.1110">
    <property type="entry name" value="SGNH hydrolase"/>
    <property type="match status" value="1"/>
</dbReference>
<dbReference type="SUPFAM" id="SSF51126">
    <property type="entry name" value="Pectin lyase-like"/>
    <property type="match status" value="1"/>
</dbReference>
<keyword evidence="8" id="KW-1185">Reference proteome</keyword>
<evidence type="ECO:0000259" key="6">
    <source>
        <dbReference type="Pfam" id="PF13472"/>
    </source>
</evidence>
<dbReference type="InterPro" id="IPR012334">
    <property type="entry name" value="Pectin_lyas_fold"/>
</dbReference>
<dbReference type="GO" id="GO:0030570">
    <property type="term" value="F:pectate lyase activity"/>
    <property type="evidence" value="ECO:0007669"/>
    <property type="project" value="UniProtKB-EC"/>
</dbReference>